<dbReference type="AlphaFoldDB" id="A0A8T0FZD5"/>
<evidence type="ECO:0000313" key="1">
    <source>
        <dbReference type="EMBL" id="KAF8794243.1"/>
    </source>
</evidence>
<organism evidence="1 2">
    <name type="scientific">Argiope bruennichi</name>
    <name type="common">Wasp spider</name>
    <name type="synonym">Aranea bruennichi</name>
    <dbReference type="NCBI Taxonomy" id="94029"/>
    <lineage>
        <taxon>Eukaryota</taxon>
        <taxon>Metazoa</taxon>
        <taxon>Ecdysozoa</taxon>
        <taxon>Arthropoda</taxon>
        <taxon>Chelicerata</taxon>
        <taxon>Arachnida</taxon>
        <taxon>Araneae</taxon>
        <taxon>Araneomorphae</taxon>
        <taxon>Entelegynae</taxon>
        <taxon>Araneoidea</taxon>
        <taxon>Araneidae</taxon>
        <taxon>Argiope</taxon>
    </lineage>
</organism>
<protein>
    <submittedName>
        <fullName evidence="1">Uncharacterized protein</fullName>
    </submittedName>
</protein>
<dbReference type="EMBL" id="JABXBU010000002">
    <property type="protein sequence ID" value="KAF8794243.1"/>
    <property type="molecule type" value="Genomic_DNA"/>
</dbReference>
<accession>A0A8T0FZD5</accession>
<comment type="caution">
    <text evidence="1">The sequence shown here is derived from an EMBL/GenBank/DDBJ whole genome shotgun (WGS) entry which is preliminary data.</text>
</comment>
<evidence type="ECO:0000313" key="2">
    <source>
        <dbReference type="Proteomes" id="UP000807504"/>
    </source>
</evidence>
<proteinExistence type="predicted"/>
<sequence>MATLEIAASPQLSNVFINFAPASISGGELGWMDLGGWEFLLFTVYFEGRQMVPLVIMWASPALFFNGFLEEVIIFHPTFFGGEDGACSRGKMVSHDLMEHLRLGSVLCRETTELYKCCCEAIMP</sequence>
<gene>
    <name evidence="1" type="ORF">HNY73_002241</name>
</gene>
<reference evidence="1" key="2">
    <citation type="submission" date="2020-06" db="EMBL/GenBank/DDBJ databases">
        <authorList>
            <person name="Sheffer M."/>
        </authorList>
    </citation>
    <scope>NUCLEOTIDE SEQUENCE</scope>
</reference>
<name>A0A8T0FZD5_ARGBR</name>
<keyword evidence="2" id="KW-1185">Reference proteome</keyword>
<reference evidence="1" key="1">
    <citation type="journal article" date="2020" name="bioRxiv">
        <title>Chromosome-level reference genome of the European wasp spider Argiope bruennichi: a resource for studies on range expansion and evolutionary adaptation.</title>
        <authorList>
            <person name="Sheffer M.M."/>
            <person name="Hoppe A."/>
            <person name="Krehenwinkel H."/>
            <person name="Uhl G."/>
            <person name="Kuss A.W."/>
            <person name="Jensen L."/>
            <person name="Jensen C."/>
            <person name="Gillespie R.G."/>
            <person name="Hoff K.J."/>
            <person name="Prost S."/>
        </authorList>
    </citation>
    <scope>NUCLEOTIDE SEQUENCE</scope>
</reference>
<dbReference type="Proteomes" id="UP000807504">
    <property type="component" value="Unassembled WGS sequence"/>
</dbReference>